<proteinExistence type="predicted"/>
<name>A0A109ILK0_9ACTN</name>
<organism evidence="1 2">
    <name type="scientific">Micromonospora rifamycinica</name>
    <dbReference type="NCBI Taxonomy" id="291594"/>
    <lineage>
        <taxon>Bacteria</taxon>
        <taxon>Bacillati</taxon>
        <taxon>Actinomycetota</taxon>
        <taxon>Actinomycetes</taxon>
        <taxon>Micromonosporales</taxon>
        <taxon>Micromonosporaceae</taxon>
        <taxon>Micromonospora</taxon>
    </lineage>
</organism>
<dbReference type="InterPro" id="IPR025591">
    <property type="entry name" value="RloB"/>
</dbReference>
<evidence type="ECO:0000313" key="2">
    <source>
        <dbReference type="Proteomes" id="UP000198226"/>
    </source>
</evidence>
<gene>
    <name evidence="1" type="ORF">GA0070623_3477</name>
</gene>
<reference evidence="2" key="1">
    <citation type="submission" date="2016-06" db="EMBL/GenBank/DDBJ databases">
        <authorList>
            <person name="Varghese N."/>
            <person name="Submissions Spin"/>
        </authorList>
    </citation>
    <scope>NUCLEOTIDE SEQUENCE [LARGE SCALE GENOMIC DNA]</scope>
    <source>
        <strain evidence="2">DSM 44983</strain>
    </source>
</reference>
<evidence type="ECO:0000313" key="1">
    <source>
        <dbReference type="EMBL" id="SCG69961.1"/>
    </source>
</evidence>
<dbReference type="AlphaFoldDB" id="A0A109ILK0"/>
<sequence>MSPRRRESKPLKRAVARRPELRTVVVFCEGKNSEPDYVNGLKRLPEITGNTALNLEIHPDQGVPLTLVQMAADRLADPEVDECWCIFDVEWPKNHPNLLRAKQLAQARGIGLAISNPCFELWLMLHHRGHTRFVDTAEAEKTSRSLDGRPGKSIDASIYMSRRKQAARRAEALEKRHANNGTAFPDDNPSSGMHHLLRALGAY</sequence>
<protein>
    <submittedName>
        <fullName evidence="1">RloB-like protein</fullName>
    </submittedName>
</protein>
<dbReference type="OrthoDB" id="9796523at2"/>
<accession>A0A109ILK0</accession>
<keyword evidence="2" id="KW-1185">Reference proteome</keyword>
<dbReference type="Proteomes" id="UP000198226">
    <property type="component" value="Chromosome I"/>
</dbReference>
<dbReference type="Pfam" id="PF13707">
    <property type="entry name" value="RloB"/>
    <property type="match status" value="1"/>
</dbReference>
<dbReference type="EMBL" id="LT607752">
    <property type="protein sequence ID" value="SCG69961.1"/>
    <property type="molecule type" value="Genomic_DNA"/>
</dbReference>